<evidence type="ECO:0000313" key="6">
    <source>
        <dbReference type="Proteomes" id="UP001239445"/>
    </source>
</evidence>
<dbReference type="GO" id="GO:0008233">
    <property type="term" value="F:peptidase activity"/>
    <property type="evidence" value="ECO:0007669"/>
    <property type="project" value="UniProtKB-KW"/>
</dbReference>
<sequence>MTATTIGGGIIPLLPFLLFVVSLSSSPFVSGYTPLSASTLNKLPALISPSDFTTTPGSGGLLSPLLIPRVPGTEGSARARRHFLDFFREELPRWSVEVHNSSSVTPVSGGVEVEFVNLVLRRDPPWRTDQEEGIERLTLVAHYDSLYRPEGFIGAVDSAAACAILLGVVRGVDEALTRKWERQEGQGEGLEEDVGVQILLLDGEEAWEVWSDTDSLYGARALASDWDAQGRLRSIGLFVLLDLLGAPGPSVPSYFAKTHWAYRLLAGVEGRLRDQGGLETTGKWFGDMEKKAHMFTRHFVLDDHVPFMERGVDVLHVIPSPFPDVWHTMEDDGDHLDGPTVRDWARIFMVFVAEWLELDGFFGGGEGYLGEKDEL</sequence>
<dbReference type="SUPFAM" id="SSF53187">
    <property type="entry name" value="Zn-dependent exopeptidases"/>
    <property type="match status" value="1"/>
</dbReference>
<keyword evidence="3" id="KW-0645">Protease</keyword>
<dbReference type="Proteomes" id="UP001239445">
    <property type="component" value="Unassembled WGS sequence"/>
</dbReference>
<evidence type="ECO:0000259" key="4">
    <source>
        <dbReference type="Pfam" id="PF04389"/>
    </source>
</evidence>
<gene>
    <name evidence="5" type="ORF">QBC47DRAFT_208712</name>
</gene>
<dbReference type="GO" id="GO:0008270">
    <property type="term" value="F:zinc ion binding"/>
    <property type="evidence" value="ECO:0007669"/>
    <property type="project" value="TreeGrafter"/>
</dbReference>
<dbReference type="EC" id="3.4.-.-" evidence="3"/>
<feature type="chain" id="PRO_5042315017" description="Peptide hydrolase" evidence="3">
    <location>
        <begin position="32"/>
        <end position="375"/>
    </location>
</feature>
<dbReference type="GO" id="GO:0006508">
    <property type="term" value="P:proteolysis"/>
    <property type="evidence" value="ECO:0007669"/>
    <property type="project" value="UniProtKB-KW"/>
</dbReference>
<keyword evidence="3" id="KW-0479">Metal-binding</keyword>
<feature type="domain" description="Peptidase M28" evidence="4">
    <location>
        <begin position="134"/>
        <end position="351"/>
    </location>
</feature>
<dbReference type="InterPro" id="IPR040234">
    <property type="entry name" value="QC/QCL"/>
</dbReference>
<dbReference type="InterPro" id="IPR007484">
    <property type="entry name" value="Peptidase_M28"/>
</dbReference>
<dbReference type="PANTHER" id="PTHR12283">
    <property type="entry name" value="GLUTAMINYL-PEPTIDE CYCLOTRANSFERASE"/>
    <property type="match status" value="1"/>
</dbReference>
<protein>
    <recommendedName>
        <fullName evidence="3">Peptide hydrolase</fullName>
        <ecNumber evidence="3">3.4.-.-</ecNumber>
    </recommendedName>
</protein>
<evidence type="ECO:0000256" key="2">
    <source>
        <dbReference type="ARBA" id="ARBA00023315"/>
    </source>
</evidence>
<dbReference type="GO" id="GO:0016603">
    <property type="term" value="F:glutaminyl-peptide cyclotransferase activity"/>
    <property type="evidence" value="ECO:0007669"/>
    <property type="project" value="InterPro"/>
</dbReference>
<keyword evidence="2" id="KW-0012">Acyltransferase</keyword>
<dbReference type="Pfam" id="PF04389">
    <property type="entry name" value="Peptidase_M28"/>
    <property type="match status" value="1"/>
</dbReference>
<dbReference type="Gene3D" id="3.40.630.10">
    <property type="entry name" value="Zn peptidases"/>
    <property type="match status" value="1"/>
</dbReference>
<evidence type="ECO:0000256" key="3">
    <source>
        <dbReference type="RuleBase" id="RU361240"/>
    </source>
</evidence>
<comment type="caution">
    <text evidence="5">The sequence shown here is derived from an EMBL/GenBank/DDBJ whole genome shotgun (WGS) entry which is preliminary data.</text>
</comment>
<comment type="similarity">
    <text evidence="3">Belongs to the peptidase M28 family.</text>
</comment>
<keyword evidence="6" id="KW-1185">Reference proteome</keyword>
<keyword evidence="3" id="KW-0862">Zinc</keyword>
<accession>A0AAJ0F5Z4</accession>
<evidence type="ECO:0000256" key="1">
    <source>
        <dbReference type="ARBA" id="ARBA00022679"/>
    </source>
</evidence>
<keyword evidence="3" id="KW-0732">Signal</keyword>
<evidence type="ECO:0000313" key="5">
    <source>
        <dbReference type="EMBL" id="KAK1755082.1"/>
    </source>
</evidence>
<feature type="signal peptide" evidence="3">
    <location>
        <begin position="1"/>
        <end position="31"/>
    </location>
</feature>
<dbReference type="CDD" id="cd03880">
    <property type="entry name" value="M28_QC_like"/>
    <property type="match status" value="1"/>
</dbReference>
<dbReference type="InterPro" id="IPR037457">
    <property type="entry name" value="M28_QC"/>
</dbReference>
<keyword evidence="3" id="KW-0378">Hydrolase</keyword>
<dbReference type="PANTHER" id="PTHR12283:SF6">
    <property type="entry name" value="GLUTAMINYL-PEPTIDE CYCLOTRANSFERASE-RELATED"/>
    <property type="match status" value="1"/>
</dbReference>
<keyword evidence="1" id="KW-0808">Transferase</keyword>
<dbReference type="EMBL" id="MU839834">
    <property type="protein sequence ID" value="KAK1755082.1"/>
    <property type="molecule type" value="Genomic_DNA"/>
</dbReference>
<dbReference type="AlphaFoldDB" id="A0AAJ0F5Z4"/>
<organism evidence="5 6">
    <name type="scientific">Echria macrotheca</name>
    <dbReference type="NCBI Taxonomy" id="438768"/>
    <lineage>
        <taxon>Eukaryota</taxon>
        <taxon>Fungi</taxon>
        <taxon>Dikarya</taxon>
        <taxon>Ascomycota</taxon>
        <taxon>Pezizomycotina</taxon>
        <taxon>Sordariomycetes</taxon>
        <taxon>Sordariomycetidae</taxon>
        <taxon>Sordariales</taxon>
        <taxon>Schizotheciaceae</taxon>
        <taxon>Echria</taxon>
    </lineage>
</organism>
<proteinExistence type="inferred from homology"/>
<reference evidence="5" key="1">
    <citation type="submission" date="2023-06" db="EMBL/GenBank/DDBJ databases">
        <title>Genome-scale phylogeny and comparative genomics of the fungal order Sordariales.</title>
        <authorList>
            <consortium name="Lawrence Berkeley National Laboratory"/>
            <person name="Hensen N."/>
            <person name="Bonometti L."/>
            <person name="Westerberg I."/>
            <person name="Brannstrom I.O."/>
            <person name="Guillou S."/>
            <person name="Cros-Aarteil S."/>
            <person name="Calhoun S."/>
            <person name="Haridas S."/>
            <person name="Kuo A."/>
            <person name="Mondo S."/>
            <person name="Pangilinan J."/>
            <person name="Riley R."/>
            <person name="Labutti K."/>
            <person name="Andreopoulos B."/>
            <person name="Lipzen A."/>
            <person name="Chen C."/>
            <person name="Yanf M."/>
            <person name="Daum C."/>
            <person name="Ng V."/>
            <person name="Clum A."/>
            <person name="Steindorff A."/>
            <person name="Ohm R."/>
            <person name="Martin F."/>
            <person name="Silar P."/>
            <person name="Natvig D."/>
            <person name="Lalanne C."/>
            <person name="Gautier V."/>
            <person name="Ament-Velasquez S.L."/>
            <person name="Kruys A."/>
            <person name="Hutchinson M.I."/>
            <person name="Powell A.J."/>
            <person name="Barry K."/>
            <person name="Miller A.N."/>
            <person name="Grigoriev I.V."/>
            <person name="Debuchy R."/>
            <person name="Gladieux P."/>
            <person name="Thoren M.H."/>
            <person name="Johannesson H."/>
        </authorList>
    </citation>
    <scope>NUCLEOTIDE SEQUENCE</scope>
    <source>
        <strain evidence="5">PSN4</strain>
    </source>
</reference>
<name>A0AAJ0F5Z4_9PEZI</name>